<dbReference type="Proteomes" id="UP000078113">
    <property type="component" value="Unassembled WGS sequence"/>
</dbReference>
<dbReference type="CDD" id="cd01647">
    <property type="entry name" value="RT_LTR"/>
    <property type="match status" value="1"/>
</dbReference>
<feature type="domain" description="Reverse transcriptase" evidence="1">
    <location>
        <begin position="79"/>
        <end position="258"/>
    </location>
</feature>
<dbReference type="InterPro" id="IPR000477">
    <property type="entry name" value="RT_dom"/>
</dbReference>
<dbReference type="Pfam" id="PF00078">
    <property type="entry name" value="RVT_1"/>
    <property type="match status" value="1"/>
</dbReference>
<dbReference type="PROSITE" id="PS50878">
    <property type="entry name" value="RT_POL"/>
    <property type="match status" value="1"/>
</dbReference>
<gene>
    <name evidence="2" type="ORF">A4X09_0g5699</name>
</gene>
<keyword evidence="3" id="KW-1185">Reference proteome</keyword>
<dbReference type="InterPro" id="IPR043502">
    <property type="entry name" value="DNA/RNA_pol_sf"/>
</dbReference>
<organism evidence="2 3">
    <name type="scientific">Tilletia walkeri</name>
    <dbReference type="NCBI Taxonomy" id="117179"/>
    <lineage>
        <taxon>Eukaryota</taxon>
        <taxon>Fungi</taxon>
        <taxon>Dikarya</taxon>
        <taxon>Basidiomycota</taxon>
        <taxon>Ustilaginomycotina</taxon>
        <taxon>Exobasidiomycetes</taxon>
        <taxon>Tilletiales</taxon>
        <taxon>Tilletiaceae</taxon>
        <taxon>Tilletia</taxon>
    </lineage>
</organism>
<evidence type="ECO:0000259" key="1">
    <source>
        <dbReference type="PROSITE" id="PS50878"/>
    </source>
</evidence>
<dbReference type="EMBL" id="LWDG02000309">
    <property type="protein sequence ID" value="KAE8266654.1"/>
    <property type="molecule type" value="Genomic_DNA"/>
</dbReference>
<dbReference type="InterPro" id="IPR043128">
    <property type="entry name" value="Rev_trsase/Diguanyl_cyclase"/>
</dbReference>
<proteinExistence type="predicted"/>
<sequence length="310" mass="35007">MSSGQPQSGDPAINRVLDRLRNVFRDSLPAGETPEQVPGTRTLKESTINTGTAKPTNIRAYGLTPLQQQEQTKQIQMLLERGLVRESSSPWGFPVLFVPKKDGGWRMCVDYRSLNQITTRNGYPLPRIQECLEQLEPSRWFSKIDLVSGYWQIHLAEADVAKTAFNTRQSKYEYLVMPFGLTNAPSVFQTIVNNVMRPFLDKFVIVYLDDILIYSRSMEEHRQHVQEVLEALRKAGLYANPRKSFFAKPEMEFCGHLVSQGASVHDVRAFLSLVNYYRRYARDFATVAAPISEVGSVEACGHAVSGTVLA</sequence>
<reference evidence="2" key="1">
    <citation type="submission" date="2016-04" db="EMBL/GenBank/DDBJ databases">
        <authorList>
            <person name="Nguyen H.D."/>
            <person name="Samba Siva P."/>
            <person name="Cullis J."/>
            <person name="Levesque C.A."/>
            <person name="Hambleton S."/>
        </authorList>
    </citation>
    <scope>NUCLEOTIDE SEQUENCE</scope>
    <source>
        <strain evidence="2">DAOMC 236422</strain>
    </source>
</reference>
<dbReference type="PANTHER" id="PTHR24559">
    <property type="entry name" value="TRANSPOSON TY3-I GAG-POL POLYPROTEIN"/>
    <property type="match status" value="1"/>
</dbReference>
<dbReference type="PANTHER" id="PTHR24559:SF444">
    <property type="entry name" value="REVERSE TRANSCRIPTASE DOMAIN-CONTAINING PROTEIN"/>
    <property type="match status" value="1"/>
</dbReference>
<dbReference type="SUPFAM" id="SSF56672">
    <property type="entry name" value="DNA/RNA polymerases"/>
    <property type="match status" value="1"/>
</dbReference>
<protein>
    <recommendedName>
        <fullName evidence="1">Reverse transcriptase domain-containing protein</fullName>
    </recommendedName>
</protein>
<reference evidence="2" key="2">
    <citation type="journal article" date="2019" name="IMA Fungus">
        <title>Genome sequencing and comparison of five Tilletia species to identify candidate genes for the detection of regulated species infecting wheat.</title>
        <authorList>
            <person name="Nguyen H.D.T."/>
            <person name="Sultana T."/>
            <person name="Kesanakurti P."/>
            <person name="Hambleton S."/>
        </authorList>
    </citation>
    <scope>NUCLEOTIDE SEQUENCE</scope>
    <source>
        <strain evidence="2">DAOMC 236422</strain>
    </source>
</reference>
<comment type="caution">
    <text evidence="2">The sequence shown here is derived from an EMBL/GenBank/DDBJ whole genome shotgun (WGS) entry which is preliminary data.</text>
</comment>
<dbReference type="Gene3D" id="3.10.10.10">
    <property type="entry name" value="HIV Type 1 Reverse Transcriptase, subunit A, domain 1"/>
    <property type="match status" value="1"/>
</dbReference>
<accession>A0A8X7T330</accession>
<evidence type="ECO:0000313" key="2">
    <source>
        <dbReference type="EMBL" id="KAE8266654.1"/>
    </source>
</evidence>
<name>A0A8X7T330_9BASI</name>
<dbReference type="Gene3D" id="3.30.70.270">
    <property type="match status" value="2"/>
</dbReference>
<dbReference type="AlphaFoldDB" id="A0A8X7T330"/>
<evidence type="ECO:0000313" key="3">
    <source>
        <dbReference type="Proteomes" id="UP000078113"/>
    </source>
</evidence>
<dbReference type="InterPro" id="IPR053134">
    <property type="entry name" value="RNA-dir_DNA_polymerase"/>
</dbReference>